<proteinExistence type="predicted"/>
<feature type="non-terminal residue" evidence="2">
    <location>
        <position position="332"/>
    </location>
</feature>
<dbReference type="Gene3D" id="3.20.20.80">
    <property type="entry name" value="Glycosidases"/>
    <property type="match status" value="1"/>
</dbReference>
<dbReference type="AlphaFoldDB" id="A0A2T3YV63"/>
<dbReference type="InterPro" id="IPR001223">
    <property type="entry name" value="Glyco_hydro18_cat"/>
</dbReference>
<dbReference type="STRING" id="1042311.A0A2T3YV63"/>
<reference evidence="2 3" key="1">
    <citation type="submission" date="2016-07" db="EMBL/GenBank/DDBJ databases">
        <title>Multiple horizontal gene transfer events from other fungi enriched the ability of initially mycotrophic Trichoderma (Ascomycota) to feed on dead plant biomass.</title>
        <authorList>
            <consortium name="DOE Joint Genome Institute"/>
            <person name="Aerts A."/>
            <person name="Atanasova L."/>
            <person name="Chenthamara K."/>
            <person name="Zhang J."/>
            <person name="Grujic M."/>
            <person name="Henrissat B."/>
            <person name="Kuo A."/>
            <person name="Salamov A."/>
            <person name="Lipzen A."/>
            <person name="Labutti K."/>
            <person name="Barry K."/>
            <person name="Miao Y."/>
            <person name="Rahimi M.J."/>
            <person name="Shen Q."/>
            <person name="Grigoriev I.V."/>
            <person name="Kubicek C.P."/>
            <person name="Druzhinina I.S."/>
        </authorList>
    </citation>
    <scope>NUCLEOTIDE SEQUENCE [LARGE SCALE GENOMIC DNA]</scope>
    <source>
        <strain evidence="2 3">CBS 433.97</strain>
    </source>
</reference>
<accession>A0A2T3YV63</accession>
<organism evidence="2 3">
    <name type="scientific">Trichoderma asperellum (strain ATCC 204424 / CBS 433.97 / NBRC 101777)</name>
    <dbReference type="NCBI Taxonomy" id="1042311"/>
    <lineage>
        <taxon>Eukaryota</taxon>
        <taxon>Fungi</taxon>
        <taxon>Dikarya</taxon>
        <taxon>Ascomycota</taxon>
        <taxon>Pezizomycotina</taxon>
        <taxon>Sordariomycetes</taxon>
        <taxon>Hypocreomycetidae</taxon>
        <taxon>Hypocreales</taxon>
        <taxon>Hypocreaceae</taxon>
        <taxon>Trichoderma</taxon>
    </lineage>
</organism>
<sequence length="332" mass="36195">MAIGYVDDCLSLSLPKLRSILLTTNIKGQYGTLEGIRTHCDSGVDSITLGFVNNAPDTVDDSGYPGINFGPNCWGDVYVNENGVASNLLSHCMSLQADIPYCKAKGVKVILSIGGVYSATSNYSVPDNSTGTEFATFLYNAFGPYNSSWTGPRPFDASPTDHTSVDGFDFDIEMKFRNGPYIDMVNTFRSLDPSLIITAAPQCPTDSGNFYLKDLITQAAFDKLFIQFYNNPGCDAIAGNSPGDKFNYDDWETIIANSAKSKSAKLYIGLPAIQEEKETGYIDPIAVKNLICQYQGRPHFGGLSLWDLSRGLVNNINGTSFNQWALEALQYG</sequence>
<dbReference type="PANTHER" id="PTHR45708:SF47">
    <property type="entry name" value="ENDOCHITINASE A"/>
    <property type="match status" value="1"/>
</dbReference>
<dbReference type="GO" id="GO:0005975">
    <property type="term" value="P:carbohydrate metabolic process"/>
    <property type="evidence" value="ECO:0007669"/>
    <property type="project" value="InterPro"/>
</dbReference>
<dbReference type="SUPFAM" id="SSF51445">
    <property type="entry name" value="(Trans)glycosidases"/>
    <property type="match status" value="1"/>
</dbReference>
<evidence type="ECO:0000313" key="2">
    <source>
        <dbReference type="EMBL" id="PTB36417.1"/>
    </source>
</evidence>
<dbReference type="PANTHER" id="PTHR45708">
    <property type="entry name" value="ENDOCHITINASE"/>
    <property type="match status" value="1"/>
</dbReference>
<keyword evidence="2" id="KW-0378">Hydrolase</keyword>
<dbReference type="GO" id="GO:0005576">
    <property type="term" value="C:extracellular region"/>
    <property type="evidence" value="ECO:0007669"/>
    <property type="project" value="TreeGrafter"/>
</dbReference>
<gene>
    <name evidence="2" type="ORF">M441DRAFT_151185</name>
</gene>
<dbReference type="Proteomes" id="UP000240493">
    <property type="component" value="Unassembled WGS sequence"/>
</dbReference>
<dbReference type="GO" id="GO:0004568">
    <property type="term" value="F:chitinase activity"/>
    <property type="evidence" value="ECO:0007669"/>
    <property type="project" value="TreeGrafter"/>
</dbReference>
<evidence type="ECO:0000259" key="1">
    <source>
        <dbReference type="PROSITE" id="PS51910"/>
    </source>
</evidence>
<dbReference type="OrthoDB" id="6020543at2759"/>
<dbReference type="InterPro" id="IPR050542">
    <property type="entry name" value="Glycosyl_Hydrlase18_Chitinase"/>
</dbReference>
<name>A0A2T3YV63_TRIA4</name>
<protein>
    <submittedName>
        <fullName evidence="2">Glycoside hydrolase family 18 protein</fullName>
    </submittedName>
</protein>
<keyword evidence="3" id="KW-1185">Reference proteome</keyword>
<dbReference type="InterPro" id="IPR017853">
    <property type="entry name" value="GH"/>
</dbReference>
<evidence type="ECO:0000313" key="3">
    <source>
        <dbReference type="Proteomes" id="UP000240493"/>
    </source>
</evidence>
<dbReference type="Pfam" id="PF00704">
    <property type="entry name" value="Glyco_hydro_18"/>
    <property type="match status" value="1"/>
</dbReference>
<dbReference type="EMBL" id="KZ679270">
    <property type="protein sequence ID" value="PTB36417.1"/>
    <property type="molecule type" value="Genomic_DNA"/>
</dbReference>
<feature type="domain" description="GH18" evidence="1">
    <location>
        <begin position="15"/>
        <end position="332"/>
    </location>
</feature>
<dbReference type="PROSITE" id="PS51910">
    <property type="entry name" value="GH18_2"/>
    <property type="match status" value="1"/>
</dbReference>